<dbReference type="STRING" id="764103.G7DS21"/>
<keyword evidence="3" id="KW-0378">Hydrolase</keyword>
<dbReference type="InterPro" id="IPR020422">
    <property type="entry name" value="TYR_PHOSPHATASE_DUAL_dom"/>
</dbReference>
<feature type="region of interest" description="Disordered" evidence="5">
    <location>
        <begin position="381"/>
        <end position="415"/>
    </location>
</feature>
<dbReference type="Gene3D" id="3.90.190.10">
    <property type="entry name" value="Protein tyrosine phosphatase superfamily"/>
    <property type="match status" value="1"/>
</dbReference>
<dbReference type="PROSITE" id="PS50056">
    <property type="entry name" value="TYR_PHOSPHATASE_2"/>
    <property type="match status" value="1"/>
</dbReference>
<dbReference type="SUPFAM" id="SSF52799">
    <property type="entry name" value="(Phosphotyrosine protein) phosphatases II"/>
    <property type="match status" value="1"/>
</dbReference>
<dbReference type="OrthoDB" id="2017893at2759"/>
<dbReference type="FunCoup" id="G7DS21">
    <property type="interactions" value="486"/>
</dbReference>
<dbReference type="SMART" id="SM00195">
    <property type="entry name" value="DSPc"/>
    <property type="match status" value="1"/>
</dbReference>
<keyword evidence="9" id="KW-1185">Reference proteome</keyword>
<evidence type="ECO:0000256" key="1">
    <source>
        <dbReference type="ARBA" id="ARBA00008601"/>
    </source>
</evidence>
<feature type="compositionally biased region" description="Polar residues" evidence="5">
    <location>
        <begin position="224"/>
        <end position="239"/>
    </location>
</feature>
<dbReference type="Proteomes" id="UP000009131">
    <property type="component" value="Unassembled WGS sequence"/>
</dbReference>
<keyword evidence="4" id="KW-0904">Protein phosphatase</keyword>
<organism evidence="8 9">
    <name type="scientific">Mixia osmundae (strain CBS 9802 / IAM 14324 / JCM 22182 / KY 12970)</name>
    <dbReference type="NCBI Taxonomy" id="764103"/>
    <lineage>
        <taxon>Eukaryota</taxon>
        <taxon>Fungi</taxon>
        <taxon>Dikarya</taxon>
        <taxon>Basidiomycota</taxon>
        <taxon>Pucciniomycotina</taxon>
        <taxon>Mixiomycetes</taxon>
        <taxon>Mixiales</taxon>
        <taxon>Mixiaceae</taxon>
        <taxon>Mixia</taxon>
    </lineage>
</organism>
<dbReference type="InterPro" id="IPR000340">
    <property type="entry name" value="Dual-sp_phosphatase_cat-dom"/>
</dbReference>
<feature type="domain" description="Tyrosine specific protein phosphatases" evidence="7">
    <location>
        <begin position="67"/>
        <end position="128"/>
    </location>
</feature>
<dbReference type="PROSITE" id="PS00383">
    <property type="entry name" value="TYR_PHOSPHATASE_1"/>
    <property type="match status" value="1"/>
</dbReference>
<dbReference type="InterPro" id="IPR029021">
    <property type="entry name" value="Prot-tyrosine_phosphatase-like"/>
</dbReference>
<evidence type="ECO:0000313" key="9">
    <source>
        <dbReference type="Proteomes" id="UP000009131"/>
    </source>
</evidence>
<dbReference type="EC" id="3.1.3.48" evidence="2"/>
<dbReference type="RefSeq" id="XP_014566147.1">
    <property type="nucleotide sequence ID" value="XM_014710661.1"/>
</dbReference>
<evidence type="ECO:0000256" key="5">
    <source>
        <dbReference type="SAM" id="MobiDB-lite"/>
    </source>
</evidence>
<dbReference type="HOGENOM" id="CLU_023312_4_0_1"/>
<dbReference type="GO" id="GO:0004725">
    <property type="term" value="F:protein tyrosine phosphatase activity"/>
    <property type="evidence" value="ECO:0007669"/>
    <property type="project" value="UniProtKB-EC"/>
</dbReference>
<evidence type="ECO:0000256" key="4">
    <source>
        <dbReference type="ARBA" id="ARBA00022912"/>
    </source>
</evidence>
<dbReference type="CDD" id="cd14498">
    <property type="entry name" value="DSP"/>
    <property type="match status" value="1"/>
</dbReference>
<dbReference type="AlphaFoldDB" id="G7DS21"/>
<proteinExistence type="inferred from homology"/>
<dbReference type="eggNOG" id="KOG1716">
    <property type="taxonomic scope" value="Eukaryota"/>
</dbReference>
<dbReference type="PANTHER" id="PTHR45848">
    <property type="entry name" value="DUAL SPECIFICITY PROTEIN PHOSPHATASE 12 FAMILY MEMBER"/>
    <property type="match status" value="1"/>
</dbReference>
<dbReference type="GO" id="GO:0008138">
    <property type="term" value="F:protein tyrosine/serine/threonine phosphatase activity"/>
    <property type="evidence" value="ECO:0007669"/>
    <property type="project" value="TreeGrafter"/>
</dbReference>
<dbReference type="PANTHER" id="PTHR45848:SF4">
    <property type="entry name" value="DUAL SPECIFICITY PROTEIN PHOSPHATASE 12"/>
    <property type="match status" value="1"/>
</dbReference>
<gene>
    <name evidence="8" type="primary">Mo00021</name>
    <name evidence="8" type="ORF">E5Q_00021</name>
</gene>
<feature type="domain" description="Tyrosine-protein phosphatase" evidence="6">
    <location>
        <begin position="10"/>
        <end position="150"/>
    </location>
</feature>
<evidence type="ECO:0000256" key="3">
    <source>
        <dbReference type="ARBA" id="ARBA00022801"/>
    </source>
</evidence>
<name>G7DS21_MIXOS</name>
<protein>
    <recommendedName>
        <fullName evidence="2">protein-tyrosine-phosphatase</fullName>
        <ecNumber evidence="2">3.1.3.48</ecNumber>
    </recommendedName>
</protein>
<reference evidence="8 9" key="1">
    <citation type="journal article" date="2011" name="J. Gen. Appl. Microbiol.">
        <title>Draft genome sequencing of the enigmatic basidiomycete Mixia osmundae.</title>
        <authorList>
            <person name="Nishida H."/>
            <person name="Nagatsuka Y."/>
            <person name="Sugiyama J."/>
        </authorList>
    </citation>
    <scope>NUCLEOTIDE SEQUENCE [LARGE SCALE GENOMIC DNA]</scope>
    <source>
        <strain evidence="9">CBS 9802 / IAM 14324 / JCM 22182 / KY 12970</strain>
    </source>
</reference>
<sequence length="530" mass="58181">MSAQSSPRVHMHEVIPGLFIGDLASSQNFPLLREHGIHNIISAMKQRYVVPEDFAITRIAVDDNNSTDMISHFKRSNEIIRHSLNQGHGILVHCQAGVSRSTTLVAAFLMSEFDLEVEEAIARIQSVRTIVEPTEFFMGQLELYERCECDADPAKYAELRRFLMHGNVGEITNGDGVPDKLYLAYFPSPAPSPRPRSGSDPFHDLRMTSISSVEGDDQPISRKGSITPQEMSAQRTEFLTSMRMRRASSRSSRGSKGREADQAARAEVRQMAANAASAPIADAPPPRRTFRSKPTALTPAQPAVPAPKPPVSNVVNVGQDRSYISGRRLRCRMCRRELASREFILTHEPGVGQQAFAPHRRDMTAYRAQLEELKLKEKQRLEVEQRQRQQRQQPDGQADDSDSIQSTAADGAPKRLADRLPANLANLRVSLPPVFDPTPPGSSEGSPVIETPSSPPLLQSSSCSAYFVEPLSWMSSTLEGGSLGGKLACPNARCNAKLGSFDWSGAQCGCGAWVVPGFALQKAKVDEVRA</sequence>
<feature type="region of interest" description="Disordered" evidence="5">
    <location>
        <begin position="431"/>
        <end position="455"/>
    </location>
</feature>
<reference evidence="8 9" key="2">
    <citation type="journal article" date="2012" name="Open Biol.">
        <title>Characteristics of nucleosomes and linker DNA regions on the genome of the basidiomycete Mixia osmundae revealed by mono- and dinucleosome mapping.</title>
        <authorList>
            <person name="Nishida H."/>
            <person name="Kondo S."/>
            <person name="Matsumoto T."/>
            <person name="Suzuki Y."/>
            <person name="Yoshikawa H."/>
            <person name="Taylor T.D."/>
            <person name="Sugiyama J."/>
        </authorList>
    </citation>
    <scope>NUCLEOTIDE SEQUENCE [LARGE SCALE GENOMIC DNA]</scope>
    <source>
        <strain evidence="9">CBS 9802 / IAM 14324 / JCM 22182 / KY 12970</strain>
    </source>
</reference>
<comment type="similarity">
    <text evidence="1">Belongs to the protein-tyrosine phosphatase family. Non-receptor class dual specificity subfamily.</text>
</comment>
<accession>G7DS21</accession>
<dbReference type="PROSITE" id="PS50054">
    <property type="entry name" value="TYR_PHOSPHATASE_DUAL"/>
    <property type="match status" value="1"/>
</dbReference>
<dbReference type="EMBL" id="BABT02000004">
    <property type="protein sequence ID" value="GAA93381.1"/>
    <property type="molecule type" value="Genomic_DNA"/>
</dbReference>
<evidence type="ECO:0000259" key="7">
    <source>
        <dbReference type="PROSITE" id="PS50056"/>
    </source>
</evidence>
<dbReference type="GO" id="GO:0005634">
    <property type="term" value="C:nucleus"/>
    <property type="evidence" value="ECO:0007669"/>
    <property type="project" value="TreeGrafter"/>
</dbReference>
<evidence type="ECO:0000259" key="6">
    <source>
        <dbReference type="PROSITE" id="PS50054"/>
    </source>
</evidence>
<evidence type="ECO:0000256" key="2">
    <source>
        <dbReference type="ARBA" id="ARBA00013064"/>
    </source>
</evidence>
<dbReference type="Pfam" id="PF00782">
    <property type="entry name" value="DSPc"/>
    <property type="match status" value="1"/>
</dbReference>
<evidence type="ECO:0000313" key="8">
    <source>
        <dbReference type="EMBL" id="GAA93381.1"/>
    </source>
</evidence>
<dbReference type="InterPro" id="IPR000387">
    <property type="entry name" value="Tyr_Pase_dom"/>
</dbReference>
<dbReference type="OMA" id="CCGCKEW"/>
<comment type="caution">
    <text evidence="8">The sequence shown here is derived from an EMBL/GenBank/DDBJ whole genome shotgun (WGS) entry which is preliminary data.</text>
</comment>
<dbReference type="InterPro" id="IPR016130">
    <property type="entry name" value="Tyr_Pase_AS"/>
</dbReference>
<feature type="region of interest" description="Disordered" evidence="5">
    <location>
        <begin position="210"/>
        <end position="264"/>
    </location>
</feature>
<dbReference type="InParanoid" id="G7DS21"/>